<sequence>MNHQEIGNLSDLFADNKRTINYPQYKQDSTNQHPILNDNERTSANPTTLQPQPPLHEVLREIANVFKEATVEIAATTRPPARETNLLENDLDKLIRQMHTMTEKLTFALSAHNEPPVPCQRPSYQNSDSSQLTCYACGELGHISRNCTSGRNGGRNQNPPRNLGGQNPAQPRPPVQDFHRPGNGNYCGLDEDRTFQKTKKPSEERLRANLPVVEIPVPVPAQENEYSLPVVEKTPPPRIRRKREPSANVAVPRPMTETCESVETTSTTASTSSTTPQTNEDPCLDENRLYVQYGNKVTKILISCDGENPPMDLEDAEDEGTFDEFEFKDELLEEAEGFFIGKISGIELFENPWEDCNSPATYLAHVEELLSIEPKPEEESVEVKLEKSM</sequence>
<gene>
    <name evidence="1" type="ORF">SPELUC_LOCUS2848</name>
</gene>
<organism evidence="1 2">
    <name type="scientific">Cetraspora pellucida</name>
    <dbReference type="NCBI Taxonomy" id="1433469"/>
    <lineage>
        <taxon>Eukaryota</taxon>
        <taxon>Fungi</taxon>
        <taxon>Fungi incertae sedis</taxon>
        <taxon>Mucoromycota</taxon>
        <taxon>Glomeromycotina</taxon>
        <taxon>Glomeromycetes</taxon>
        <taxon>Diversisporales</taxon>
        <taxon>Gigasporaceae</taxon>
        <taxon>Cetraspora</taxon>
    </lineage>
</organism>
<protein>
    <submittedName>
        <fullName evidence="1">5511_t:CDS:1</fullName>
    </submittedName>
</protein>
<dbReference type="Proteomes" id="UP000789366">
    <property type="component" value="Unassembled WGS sequence"/>
</dbReference>
<proteinExistence type="predicted"/>
<reference evidence="1" key="1">
    <citation type="submission" date="2021-06" db="EMBL/GenBank/DDBJ databases">
        <authorList>
            <person name="Kallberg Y."/>
            <person name="Tangrot J."/>
            <person name="Rosling A."/>
        </authorList>
    </citation>
    <scope>NUCLEOTIDE SEQUENCE</scope>
    <source>
        <strain evidence="1">28 12/20/2015</strain>
    </source>
</reference>
<keyword evidence="2" id="KW-1185">Reference proteome</keyword>
<evidence type="ECO:0000313" key="2">
    <source>
        <dbReference type="Proteomes" id="UP000789366"/>
    </source>
</evidence>
<comment type="caution">
    <text evidence="1">The sequence shown here is derived from an EMBL/GenBank/DDBJ whole genome shotgun (WGS) entry which is preliminary data.</text>
</comment>
<evidence type="ECO:0000313" key="1">
    <source>
        <dbReference type="EMBL" id="CAG8497449.1"/>
    </source>
</evidence>
<name>A0ACA9KXK7_9GLOM</name>
<dbReference type="EMBL" id="CAJVPW010002037">
    <property type="protein sequence ID" value="CAG8497449.1"/>
    <property type="molecule type" value="Genomic_DNA"/>
</dbReference>
<accession>A0ACA9KXK7</accession>